<dbReference type="Pfam" id="PF01398">
    <property type="entry name" value="JAB"/>
    <property type="match status" value="1"/>
</dbReference>
<keyword evidence="8" id="KW-1185">Reference proteome</keyword>
<dbReference type="OrthoDB" id="10265695at2759"/>
<proteinExistence type="inferred from homology"/>
<evidence type="ECO:0000259" key="6">
    <source>
        <dbReference type="PROSITE" id="PS50249"/>
    </source>
</evidence>
<dbReference type="InterPro" id="IPR000555">
    <property type="entry name" value="JAMM/MPN+_dom"/>
</dbReference>
<dbReference type="InterPro" id="IPR045810">
    <property type="entry name" value="eIF3h_C"/>
</dbReference>
<dbReference type="InterPro" id="IPR027524">
    <property type="entry name" value="eIF3h"/>
</dbReference>
<accession>A0A6A4VJM5</accession>
<feature type="domain" description="MPN" evidence="6">
    <location>
        <begin position="18"/>
        <end position="150"/>
    </location>
</feature>
<keyword evidence="1 4" id="KW-0963">Cytoplasm</keyword>
<evidence type="ECO:0000256" key="4">
    <source>
        <dbReference type="HAMAP-Rule" id="MF_03007"/>
    </source>
</evidence>
<comment type="caution">
    <text evidence="7">The sequence shown here is derived from an EMBL/GenBank/DDBJ whole genome shotgun (WGS) entry which is preliminary data.</text>
</comment>
<comment type="subunit">
    <text evidence="4">Component of the eukaryotic translation initiation factor 3 (eIF-3) complex.</text>
</comment>
<evidence type="ECO:0000313" key="7">
    <source>
        <dbReference type="EMBL" id="KAF0291734.1"/>
    </source>
</evidence>
<dbReference type="EMBL" id="VIIS01001857">
    <property type="protein sequence ID" value="KAF0291734.1"/>
    <property type="molecule type" value="Genomic_DNA"/>
</dbReference>
<comment type="function">
    <text evidence="4">Component of the eukaryotic translation initiation factor 3 (eIF-3) complex, which is involved in protein synthesis of a specialized repertoire of mRNAs and, together with other initiation factors, stimulates binding of mRNA and methionyl-tRNAi to the 40S ribosome. The eIF-3 complex specifically targets and initiates translation of a subset of mRNAs involved in cell proliferation.</text>
</comment>
<dbReference type="AlphaFoldDB" id="A0A6A4VJM5"/>
<dbReference type="GO" id="GO:0005852">
    <property type="term" value="C:eukaryotic translation initiation factor 3 complex"/>
    <property type="evidence" value="ECO:0007669"/>
    <property type="project" value="UniProtKB-UniRule"/>
</dbReference>
<protein>
    <recommendedName>
        <fullName evidence="4">Eukaryotic translation initiation factor 3 subunit H</fullName>
        <shortName evidence="4">eIF3h</shortName>
    </recommendedName>
</protein>
<dbReference type="PANTHER" id="PTHR10410">
    <property type="entry name" value="EUKARYOTIC TRANSLATION INITIATION FACTOR 3 -RELATED"/>
    <property type="match status" value="1"/>
</dbReference>
<comment type="subcellular location">
    <subcellularLocation>
        <location evidence="4">Cytoplasm</location>
    </subcellularLocation>
</comment>
<dbReference type="GO" id="GO:0001732">
    <property type="term" value="P:formation of cytoplasmic translation initiation complex"/>
    <property type="evidence" value="ECO:0007669"/>
    <property type="project" value="UniProtKB-UniRule"/>
</dbReference>
<evidence type="ECO:0000256" key="1">
    <source>
        <dbReference type="ARBA" id="ARBA00022490"/>
    </source>
</evidence>
<dbReference type="InterPro" id="IPR050242">
    <property type="entry name" value="JAMM_MPN+_peptidase_M67A"/>
</dbReference>
<keyword evidence="3 4" id="KW-0648">Protein biosynthesis</keyword>
<organism evidence="7 8">
    <name type="scientific">Amphibalanus amphitrite</name>
    <name type="common">Striped barnacle</name>
    <name type="synonym">Balanus amphitrite</name>
    <dbReference type="NCBI Taxonomy" id="1232801"/>
    <lineage>
        <taxon>Eukaryota</taxon>
        <taxon>Metazoa</taxon>
        <taxon>Ecdysozoa</taxon>
        <taxon>Arthropoda</taxon>
        <taxon>Crustacea</taxon>
        <taxon>Multicrustacea</taxon>
        <taxon>Cirripedia</taxon>
        <taxon>Thoracica</taxon>
        <taxon>Thoracicalcarea</taxon>
        <taxon>Balanomorpha</taxon>
        <taxon>Balanoidea</taxon>
        <taxon>Balanidae</taxon>
        <taxon>Amphibalaninae</taxon>
        <taxon>Amphibalanus</taxon>
    </lineage>
</organism>
<evidence type="ECO:0000256" key="5">
    <source>
        <dbReference type="SAM" id="MobiDB-lite"/>
    </source>
</evidence>
<dbReference type="SMART" id="SM00232">
    <property type="entry name" value="JAB_MPN"/>
    <property type="match status" value="1"/>
</dbReference>
<feature type="region of interest" description="Disordered" evidence="5">
    <location>
        <begin position="259"/>
        <end position="280"/>
    </location>
</feature>
<dbReference type="GO" id="GO:0016282">
    <property type="term" value="C:eukaryotic 43S preinitiation complex"/>
    <property type="evidence" value="ECO:0007669"/>
    <property type="project" value="UniProtKB-UniRule"/>
</dbReference>
<dbReference type="GO" id="GO:0033290">
    <property type="term" value="C:eukaryotic 48S preinitiation complex"/>
    <property type="evidence" value="ECO:0007669"/>
    <property type="project" value="UniProtKB-UniRule"/>
</dbReference>
<dbReference type="GO" id="GO:0008237">
    <property type="term" value="F:metallopeptidase activity"/>
    <property type="evidence" value="ECO:0007669"/>
    <property type="project" value="InterPro"/>
</dbReference>
<dbReference type="GO" id="GO:0003743">
    <property type="term" value="F:translation initiation factor activity"/>
    <property type="evidence" value="ECO:0007669"/>
    <property type="project" value="UniProtKB-UniRule"/>
</dbReference>
<dbReference type="Gene3D" id="3.40.140.10">
    <property type="entry name" value="Cytidine Deaminase, domain 2"/>
    <property type="match status" value="1"/>
</dbReference>
<dbReference type="PROSITE" id="PS50249">
    <property type="entry name" value="MPN"/>
    <property type="match status" value="1"/>
</dbReference>
<dbReference type="CDD" id="cd08065">
    <property type="entry name" value="MPN_eIF3h"/>
    <property type="match status" value="1"/>
</dbReference>
<dbReference type="InterPro" id="IPR037518">
    <property type="entry name" value="MPN"/>
</dbReference>
<dbReference type="Proteomes" id="UP000440578">
    <property type="component" value="Unassembled WGS sequence"/>
</dbReference>
<sequence length="331" mass="37717">MASRSRKGGDNDSHITHVQIDGLAMMKIIKHCHQDASTPADDAQGVLLGLIMENKLEVTNCFPFPRSIDGVDDDRYQLDMMRLLRPVNVDYLSVGWYQSASSGNYISRQLLESQQQYQESIEESFVIIYDPVKTAAGALSLKAYRLTKQAMELVKDKGYFNFDMLRNLKVGHENMFQELKVVIRNSHLVNALLSELSEVFPETLNLEAMDLGTAPVLQRHLRSIMDCTDEMSQFHQFQKQTVKQQLEKTRYQQRRNVENAARKARGEPPLPDEDFNFKPIQPPRDLEPGVIVGGQMAIYCQQINNFCSQALAKLFLVDSLHQNSPQRPLGQ</sequence>
<comment type="similarity">
    <text evidence="4">Belongs to the eIF-3 subunit H family.</text>
</comment>
<evidence type="ECO:0000313" key="8">
    <source>
        <dbReference type="Proteomes" id="UP000440578"/>
    </source>
</evidence>
<keyword evidence="2 4" id="KW-0396">Initiation factor</keyword>
<name>A0A6A4VJM5_AMPAM</name>
<reference evidence="7 8" key="1">
    <citation type="submission" date="2019-07" db="EMBL/GenBank/DDBJ databases">
        <title>Draft genome assembly of a fouling barnacle, Amphibalanus amphitrite (Darwin, 1854): The first reference genome for Thecostraca.</title>
        <authorList>
            <person name="Kim W."/>
        </authorList>
    </citation>
    <scope>NUCLEOTIDE SEQUENCE [LARGE SCALE GENOMIC DNA]</scope>
    <source>
        <strain evidence="7">SNU_AA5</strain>
        <tissue evidence="7">Soma without cirri and trophi</tissue>
    </source>
</reference>
<dbReference type="HAMAP" id="MF_03007">
    <property type="entry name" value="eIF3h"/>
    <property type="match status" value="1"/>
</dbReference>
<evidence type="ECO:0000256" key="3">
    <source>
        <dbReference type="ARBA" id="ARBA00022917"/>
    </source>
</evidence>
<gene>
    <name evidence="7" type="primary">EIF3H_0</name>
    <name evidence="7" type="ORF">FJT64_010190</name>
</gene>
<evidence type="ECO:0000256" key="2">
    <source>
        <dbReference type="ARBA" id="ARBA00022540"/>
    </source>
</evidence>
<dbReference type="Pfam" id="PF19445">
    <property type="entry name" value="eIF3h_C"/>
    <property type="match status" value="1"/>
</dbReference>